<feature type="region of interest" description="Disordered" evidence="8">
    <location>
        <begin position="67"/>
        <end position="86"/>
    </location>
</feature>
<dbReference type="GeneID" id="100286016"/>
<dbReference type="PANTHER" id="PTHR16223:SF185">
    <property type="entry name" value="OS04G0631600 PROTEIN"/>
    <property type="match status" value="1"/>
</dbReference>
<evidence type="ECO:0000256" key="2">
    <source>
        <dbReference type="ARBA" id="ARBA00005510"/>
    </source>
</evidence>
<gene>
    <name evidence="11" type="primary">LOC100286016</name>
    <name evidence="10" type="ORF">ZEAMMB73_Zm00001d026379</name>
</gene>
<dbReference type="OMA" id="RVEHSIC"/>
<dbReference type="GO" id="GO:0005634">
    <property type="term" value="C:nucleus"/>
    <property type="evidence" value="ECO:0000318"/>
    <property type="project" value="GO_Central"/>
</dbReference>
<feature type="region of interest" description="Disordered" evidence="8">
    <location>
        <begin position="125"/>
        <end position="146"/>
    </location>
</feature>
<keyword evidence="7" id="KW-0539">Nucleus</keyword>
<dbReference type="RefSeq" id="NP_001152376.2">
    <property type="nucleotide sequence ID" value="NM_001158904.2"/>
</dbReference>
<reference evidence="12" key="1">
    <citation type="journal article" date="2009" name="Science">
        <title>The B73 maize genome: complexity, diversity, and dynamics.</title>
        <authorList>
            <person name="Schnable P.S."/>
            <person name="Ware D."/>
            <person name="Fulton R.S."/>
            <person name="Stein J.C."/>
            <person name="Wei F."/>
            <person name="Pasternak S."/>
            <person name="Liang C."/>
            <person name="Zhang J."/>
            <person name="Fulton L."/>
            <person name="Graves T.A."/>
            <person name="Minx P."/>
            <person name="Reily A.D."/>
            <person name="Courtney L."/>
            <person name="Kruchowski S.S."/>
            <person name="Tomlinson C."/>
            <person name="Strong C."/>
            <person name="Delehaunty K."/>
            <person name="Fronick C."/>
            <person name="Courtney B."/>
            <person name="Rock S.M."/>
            <person name="Belter E."/>
            <person name="Du F."/>
            <person name="Kim K."/>
            <person name="Abbott R.M."/>
            <person name="Cotton M."/>
            <person name="Levy A."/>
            <person name="Marchetto P."/>
            <person name="Ochoa K."/>
            <person name="Jackson S.M."/>
            <person name="Gillam B."/>
            <person name="Chen W."/>
            <person name="Yan L."/>
            <person name="Higginbotham J."/>
            <person name="Cardenas M."/>
            <person name="Waligorski J."/>
            <person name="Applebaum E."/>
            <person name="Phelps L."/>
            <person name="Falcone J."/>
            <person name="Kanchi K."/>
            <person name="Thane T."/>
            <person name="Scimone A."/>
            <person name="Thane N."/>
            <person name="Henke J."/>
            <person name="Wang T."/>
            <person name="Ruppert J."/>
            <person name="Shah N."/>
            <person name="Rotter K."/>
            <person name="Hodges J."/>
            <person name="Ingenthron E."/>
            <person name="Cordes M."/>
            <person name="Kohlberg S."/>
            <person name="Sgro J."/>
            <person name="Delgado B."/>
            <person name="Mead K."/>
            <person name="Chinwalla A."/>
            <person name="Leonard S."/>
            <person name="Crouse K."/>
            <person name="Collura K."/>
            <person name="Kudrna D."/>
            <person name="Currie J."/>
            <person name="He R."/>
            <person name="Angelova A."/>
            <person name="Rajasekar S."/>
            <person name="Mueller T."/>
            <person name="Lomeli R."/>
            <person name="Scara G."/>
            <person name="Ko A."/>
            <person name="Delaney K."/>
            <person name="Wissotski M."/>
            <person name="Lopez G."/>
            <person name="Campos D."/>
            <person name="Braidotti M."/>
            <person name="Ashley E."/>
            <person name="Golser W."/>
            <person name="Kim H."/>
            <person name="Lee S."/>
            <person name="Lin J."/>
            <person name="Dujmic Z."/>
            <person name="Kim W."/>
            <person name="Talag J."/>
            <person name="Zuccolo A."/>
            <person name="Fan C."/>
            <person name="Sebastian A."/>
            <person name="Kramer M."/>
            <person name="Spiegel L."/>
            <person name="Nascimento L."/>
            <person name="Zutavern T."/>
            <person name="Miller B."/>
            <person name="Ambroise C."/>
            <person name="Muller S."/>
            <person name="Spooner W."/>
            <person name="Narechania A."/>
            <person name="Ren L."/>
            <person name="Wei S."/>
            <person name="Kumari S."/>
            <person name="Faga B."/>
            <person name="Levy M.J."/>
            <person name="McMahan L."/>
            <person name="Van Buren P."/>
            <person name="Vaughn M.W."/>
            <person name="Ying K."/>
            <person name="Yeh C.-T."/>
            <person name="Emrich S.J."/>
            <person name="Jia Y."/>
            <person name="Kalyanaraman A."/>
            <person name="Hsia A.-P."/>
            <person name="Barbazuk W.B."/>
            <person name="Baucom R.S."/>
            <person name="Brutnell T.P."/>
            <person name="Carpita N.C."/>
            <person name="Chaparro C."/>
            <person name="Chia J.-M."/>
            <person name="Deragon J.-M."/>
            <person name="Estill J.C."/>
            <person name="Fu Y."/>
            <person name="Jeddeloh J.A."/>
            <person name="Han Y."/>
            <person name="Lee H."/>
            <person name="Li P."/>
            <person name="Lisch D.R."/>
            <person name="Liu S."/>
            <person name="Liu Z."/>
            <person name="Nagel D.H."/>
            <person name="McCann M.C."/>
            <person name="SanMiguel P."/>
            <person name="Myers A.M."/>
            <person name="Nettleton D."/>
            <person name="Nguyen J."/>
            <person name="Penning B.W."/>
            <person name="Ponnala L."/>
            <person name="Schneider K.L."/>
            <person name="Schwartz D.C."/>
            <person name="Sharma A."/>
            <person name="Soderlund C."/>
            <person name="Springer N.M."/>
            <person name="Sun Q."/>
            <person name="Wang H."/>
            <person name="Waterman M."/>
            <person name="Westerman R."/>
            <person name="Wolfgruber T.K."/>
            <person name="Yang L."/>
            <person name="Yu Y."/>
            <person name="Zhang L."/>
            <person name="Zhou S."/>
            <person name="Zhu Q."/>
            <person name="Bennetzen J.L."/>
            <person name="Dawe R.K."/>
            <person name="Jiang J."/>
            <person name="Jiang N."/>
            <person name="Presting G.G."/>
            <person name="Wessler S.R."/>
            <person name="Aluru S."/>
            <person name="Martienssen R.A."/>
            <person name="Clifton S.W."/>
            <person name="McCombie W.R."/>
            <person name="Wing R.A."/>
            <person name="Wilson R.K."/>
        </authorList>
    </citation>
    <scope>NUCLEOTIDE SEQUENCE [LARGE SCALE GENOMIC DNA]</scope>
    <source>
        <strain evidence="12">cv. B73</strain>
    </source>
</reference>
<evidence type="ECO:0000313" key="10">
    <source>
        <dbReference type="EMBL" id="AQK46429.1"/>
    </source>
</evidence>
<evidence type="ECO:0000313" key="12">
    <source>
        <dbReference type="Proteomes" id="UP000007305"/>
    </source>
</evidence>
<dbReference type="CDD" id="cd11393">
    <property type="entry name" value="bHLH_AtbHLH_like"/>
    <property type="match status" value="1"/>
</dbReference>
<evidence type="ECO:0000256" key="4">
    <source>
        <dbReference type="ARBA" id="ARBA00023015"/>
    </source>
</evidence>
<keyword evidence="6" id="KW-0804">Transcription</keyword>
<dbReference type="PaxDb" id="4577-GRMZM5G838853_P01"/>
<dbReference type="EnsemblPlants" id="Zm00001eb431580_T001">
    <property type="protein sequence ID" value="Zm00001eb431580_P001"/>
    <property type="gene ID" value="Zm00001eb431580"/>
</dbReference>
<dbReference type="PANTHER" id="PTHR16223">
    <property type="entry name" value="TRANSCRIPTION FACTOR BHLH83-RELATED"/>
    <property type="match status" value="1"/>
</dbReference>
<proteinExistence type="inferred from homology"/>
<dbReference type="GO" id="GO:0006357">
    <property type="term" value="P:regulation of transcription by RNA polymerase II"/>
    <property type="evidence" value="ECO:0000318"/>
    <property type="project" value="GO_Central"/>
</dbReference>
<dbReference type="InterPro" id="IPR045239">
    <property type="entry name" value="bHLH95_bHLH"/>
</dbReference>
<feature type="domain" description="BHLH" evidence="9">
    <location>
        <begin position="333"/>
        <end position="382"/>
    </location>
</feature>
<dbReference type="SMR" id="A0A1D6JF72"/>
<feature type="compositionally biased region" description="Polar residues" evidence="8">
    <location>
        <begin position="128"/>
        <end position="146"/>
    </location>
</feature>
<feature type="compositionally biased region" description="Basic and acidic residues" evidence="8">
    <location>
        <begin position="407"/>
        <end position="422"/>
    </location>
</feature>
<dbReference type="ExpressionAtlas" id="A0A1D6JF72">
    <property type="expression patterns" value="baseline and differential"/>
</dbReference>
<name>A0A1D6JF72_MAIZE</name>
<keyword evidence="12" id="KW-1185">Reference proteome</keyword>
<comment type="similarity">
    <text evidence="2">Belongs to the bHLH protein family.</text>
</comment>
<dbReference type="FunCoup" id="A0A1D6JF72">
    <property type="interactions" value="1960"/>
</dbReference>
<dbReference type="OrthoDB" id="673975at2759"/>
<comment type="subunit">
    <text evidence="3">Homodimer.</text>
</comment>
<dbReference type="Proteomes" id="UP000007305">
    <property type="component" value="Chromosome 10"/>
</dbReference>
<reference evidence="11" key="3">
    <citation type="submission" date="2019-07" db="EMBL/GenBank/DDBJ databases">
        <authorList>
            <person name="Seetharam A."/>
            <person name="Woodhouse M."/>
            <person name="Cannon E."/>
        </authorList>
    </citation>
    <scope>NUCLEOTIDE SEQUENCE [LARGE SCALE GENOMIC DNA]</scope>
    <source>
        <strain evidence="11">cv. B73</strain>
    </source>
</reference>
<evidence type="ECO:0000256" key="3">
    <source>
        <dbReference type="ARBA" id="ARBA00011738"/>
    </source>
</evidence>
<evidence type="ECO:0000256" key="8">
    <source>
        <dbReference type="SAM" id="MobiDB-lite"/>
    </source>
</evidence>
<organism evidence="11 12">
    <name type="scientific">Zea mays</name>
    <name type="common">Maize</name>
    <dbReference type="NCBI Taxonomy" id="4577"/>
    <lineage>
        <taxon>Eukaryota</taxon>
        <taxon>Viridiplantae</taxon>
        <taxon>Streptophyta</taxon>
        <taxon>Embryophyta</taxon>
        <taxon>Tracheophyta</taxon>
        <taxon>Spermatophyta</taxon>
        <taxon>Magnoliopsida</taxon>
        <taxon>Liliopsida</taxon>
        <taxon>Poales</taxon>
        <taxon>Poaceae</taxon>
        <taxon>PACMAD clade</taxon>
        <taxon>Panicoideae</taxon>
        <taxon>Andropogonodae</taxon>
        <taxon>Andropogoneae</taxon>
        <taxon>Tripsacinae</taxon>
        <taxon>Zea</taxon>
    </lineage>
</organism>
<dbReference type="InterPro" id="IPR036638">
    <property type="entry name" value="HLH_DNA-bd_sf"/>
</dbReference>
<dbReference type="Gramene" id="Zm00001eb431580_T001">
    <property type="protein sequence ID" value="Zm00001eb431580_P001"/>
    <property type="gene ID" value="Zm00001eb431580"/>
</dbReference>
<dbReference type="EMBL" id="CM000786">
    <property type="protein sequence ID" value="AQK46429.1"/>
    <property type="molecule type" value="Genomic_DNA"/>
</dbReference>
<sequence>MGDHAEMLHATPAMYNGAGAAPRGGWWSTAVPATTCSTELAGGFTTWSSALAASYDLAAEGAKANKSATTASSESPGNNSSVTFQEPAGGVGTAVVQQPLAGCADWRHPYLSSGAATLHGFLQDGHQQDMSSSTTEQSPMAASSLMNPSSNNLALALQQGHHHQEPDHQQMLSNFGGSEAELLLSPTTSPYGFQSSLLRSLMEPTADAAKPALPGYQQQYDQYQQMGMGQARSFAPAGGAASREALQFTNDAPSWNPSAAAGFGVPPAPAPAPAPADQASSSVRSVKPSPAARATATLALKTALEGVGESASSIITKKKANGELVPAFKKSRLQTPSPLPTFKVRKEKLGDRVTALQQLVAPFGKTDTASVLHETVEYIKFLHDQVGVLSAPYLKNNGHQVPYLKRSSPDRSEDDNSHAGERSLKGRGLCLVPISSTFAVASEVPVDFGWSTAFAASFR</sequence>
<evidence type="ECO:0000259" key="9">
    <source>
        <dbReference type="PROSITE" id="PS50888"/>
    </source>
</evidence>
<accession>A0A1D6JF72</accession>
<dbReference type="Gene3D" id="4.10.280.10">
    <property type="entry name" value="Helix-loop-helix DNA-binding domain"/>
    <property type="match status" value="1"/>
</dbReference>
<comment type="subcellular location">
    <subcellularLocation>
        <location evidence="1">Nucleus</location>
    </subcellularLocation>
</comment>
<feature type="region of interest" description="Disordered" evidence="8">
    <location>
        <begin position="400"/>
        <end position="422"/>
    </location>
</feature>
<evidence type="ECO:0000256" key="6">
    <source>
        <dbReference type="ARBA" id="ARBA00023163"/>
    </source>
</evidence>
<dbReference type="SUPFAM" id="SSF47459">
    <property type="entry name" value="HLH, helix-loop-helix DNA-binding domain"/>
    <property type="match status" value="1"/>
</dbReference>
<dbReference type="GO" id="GO:0046983">
    <property type="term" value="F:protein dimerization activity"/>
    <property type="evidence" value="ECO:0007669"/>
    <property type="project" value="InterPro"/>
</dbReference>
<feature type="region of interest" description="Disordered" evidence="8">
    <location>
        <begin position="250"/>
        <end position="288"/>
    </location>
</feature>
<keyword evidence="5" id="KW-0238">DNA-binding</keyword>
<dbReference type="PROSITE" id="PS50888">
    <property type="entry name" value="BHLH"/>
    <property type="match status" value="1"/>
</dbReference>
<evidence type="ECO:0000256" key="1">
    <source>
        <dbReference type="ARBA" id="ARBA00004123"/>
    </source>
</evidence>
<evidence type="ECO:0000256" key="5">
    <source>
        <dbReference type="ARBA" id="ARBA00023125"/>
    </source>
</evidence>
<reference evidence="11" key="4">
    <citation type="submission" date="2021-05" db="UniProtKB">
        <authorList>
            <consortium name="EnsemblPlants"/>
        </authorList>
    </citation>
    <scope>IDENTIFICATION</scope>
    <source>
        <strain evidence="11">cv. B73</strain>
    </source>
</reference>
<dbReference type="InterPro" id="IPR011598">
    <property type="entry name" value="bHLH_dom"/>
</dbReference>
<reference evidence="10" key="2">
    <citation type="submission" date="2015-12" db="EMBL/GenBank/DDBJ databases">
        <title>Update maize B73 reference genome by single molecule sequencing technologies.</title>
        <authorList>
            <consortium name="Maize Genome Sequencing Project"/>
            <person name="Ware D."/>
        </authorList>
    </citation>
    <scope>NUCLEOTIDE SEQUENCE</scope>
    <source>
        <tissue evidence="10">Seedling</tissue>
    </source>
</reference>
<dbReference type="GO" id="GO:0000981">
    <property type="term" value="F:DNA-binding transcription factor activity, RNA polymerase II-specific"/>
    <property type="evidence" value="ECO:0000318"/>
    <property type="project" value="GO_Central"/>
</dbReference>
<keyword evidence="4" id="KW-0805">Transcription regulation</keyword>
<dbReference type="FunFam" id="4.10.280.10:FF:000032">
    <property type="entry name" value="Transcription factor bHLH123 family"/>
    <property type="match status" value="1"/>
</dbReference>
<protein>
    <submittedName>
        <fullName evidence="10">Transcription factor bHLH112</fullName>
    </submittedName>
</protein>
<dbReference type="GO" id="GO:0000978">
    <property type="term" value="F:RNA polymerase II cis-regulatory region sequence-specific DNA binding"/>
    <property type="evidence" value="ECO:0000318"/>
    <property type="project" value="GO_Central"/>
</dbReference>
<dbReference type="InterPro" id="IPR045843">
    <property type="entry name" value="IND-like"/>
</dbReference>
<dbReference type="AlphaFoldDB" id="A0A1D6JF72"/>
<dbReference type="eggNOG" id="ENOG502S096">
    <property type="taxonomic scope" value="Eukaryota"/>
</dbReference>
<dbReference type="KEGG" id="zma:100286016"/>
<evidence type="ECO:0000256" key="7">
    <source>
        <dbReference type="ARBA" id="ARBA00023242"/>
    </source>
</evidence>
<evidence type="ECO:0000313" key="11">
    <source>
        <dbReference type="EnsemblPlants" id="Zm00001eb431580_P001"/>
    </source>
</evidence>